<evidence type="ECO:0000259" key="2">
    <source>
        <dbReference type="Pfam" id="PF19263"/>
    </source>
</evidence>
<accession>A0ABQ0AS60</accession>
<evidence type="ECO:0000313" key="3">
    <source>
        <dbReference type="EMBL" id="GAA6198706.1"/>
    </source>
</evidence>
<sequence>MTNEIGQATADPHTQGWNDATVIGDLNQPESQAVLSSEIALLTGAGMYTPGKKWVFTHGTVEALIEKILSRHQESENKNGLAAIYAVGPNTSKMTSNGVVTQFASKLKATIQYVTAFVGDVDGTDTIERFKARVQELGYFCVIYTTYSHSKKKTAEGDYFRFIIFLSQPFMFPADKDQRKVAFADWEARYAGMCEQLGVVDLDAASLRPNQMMFTPRHASDDDGFKAHIIAGRALSINEMPIGEASKYKKSAPSGGNRIVASEVEVSGHMLSDSFNVHEWHSDVGGQIQIESMLEALGWPVLGTAGEGFTIQCFNESEHSEPGGTGTWACEATDDESGFVIMCHHAHCSGIYTWNFIALLEQNILDGVISLPDEYESLSEMLCDPCFYADQVFGEPVDIHPTDYGVVEKVEIKFLSNAVQVKRAFKAVSENPRAGDAHVASLYAGVEMAGSKEKAVAALDTLVVDAGKHDANKRKELKKTGSAMLKAEKLAVAAAEQNEAVAAMDDESLANTSMDPAEPLGDDMKEAMSTLAHRYAIVNMQGKVKFVRKPDLKLLGQKTMQSIIEVSSKQDFLDFHANRYFLKKNPIPGGPTKDYPAKLFFDSQKRYSGITFAPPPASAGPNDFNMYYGRALVSEEGDFDDIHDFLYFVVCNGRAWVYDWLILYLAHMVQRPGDKPGTALIATGKGGVGKGTFGEIIKRLTYPHFKLIEKDAHLFGQFAGEHLSKCIAVHLTEAMTATPKLSQETKAYVTSPTLQVEPKGMNMYEVESFLRLYIEGNFKNVVMIEGNGSERRYLVFQMSDEHRDDKSYFKTLNAHINGDQMKAFLHYLENYQPEDHGYEWGDVRSAPETPERKMMQFHTMRASARGLLSLFEAGELDTGHGLIVFKDGVKVRLPISDVKEFLKYSGNKFNADDGDPVSLMQNMFGETLEVGGVEYQSAVAGQGTLKPNDGLNVRWVEFPPANVVLAAADGQFHMKEDWDASFFVDDPFYQQELTATC</sequence>
<comment type="caution">
    <text evidence="3">The sequence shown here is derived from an EMBL/GenBank/DDBJ whole genome shotgun (WGS) entry which is preliminary data.</text>
</comment>
<evidence type="ECO:0000256" key="1">
    <source>
        <dbReference type="SAM" id="MobiDB-lite"/>
    </source>
</evidence>
<keyword evidence="4" id="KW-1185">Reference proteome</keyword>
<feature type="domain" description="NrS-1 polymerase-like helicase" evidence="2">
    <location>
        <begin position="683"/>
        <end position="792"/>
    </location>
</feature>
<dbReference type="RefSeq" id="WP_353402669.1">
    <property type="nucleotide sequence ID" value="NZ_BAABWU010000029.1"/>
</dbReference>
<evidence type="ECO:0000313" key="4">
    <source>
        <dbReference type="Proteomes" id="UP001441944"/>
    </source>
</evidence>
<dbReference type="EMBL" id="BAABWU010000029">
    <property type="protein sequence ID" value="GAA6198706.1"/>
    <property type="molecule type" value="Genomic_DNA"/>
</dbReference>
<proteinExistence type="predicted"/>
<protein>
    <recommendedName>
        <fullName evidence="2">NrS-1 polymerase-like helicase domain-containing protein</fullName>
    </recommendedName>
</protein>
<name>A0ABQ0AS60_9RHOB</name>
<organism evidence="3 4">
    <name type="scientific">Pseudophaeobacter arcticus</name>
    <dbReference type="NCBI Taxonomy" id="385492"/>
    <lineage>
        <taxon>Bacteria</taxon>
        <taxon>Pseudomonadati</taxon>
        <taxon>Pseudomonadota</taxon>
        <taxon>Alphaproteobacteria</taxon>
        <taxon>Rhodobacterales</taxon>
        <taxon>Paracoccaceae</taxon>
        <taxon>Pseudophaeobacter</taxon>
    </lineage>
</organism>
<feature type="region of interest" description="Disordered" evidence="1">
    <location>
        <begin position="1"/>
        <end position="20"/>
    </location>
</feature>
<dbReference type="Pfam" id="PF19263">
    <property type="entry name" value="DUF5906"/>
    <property type="match status" value="1"/>
</dbReference>
<gene>
    <name evidence="3" type="ORF">NBRC116598_41510</name>
</gene>
<reference evidence="3 4" key="1">
    <citation type="submission" date="2024-04" db="EMBL/GenBank/DDBJ databases">
        <title>Draft genome sequence of Pseudophaeobacter arcticus NBRC 116598.</title>
        <authorList>
            <person name="Miyakawa T."/>
            <person name="Kusuya Y."/>
            <person name="Miura T."/>
        </authorList>
    </citation>
    <scope>NUCLEOTIDE SEQUENCE [LARGE SCALE GENOMIC DNA]</scope>
    <source>
        <strain evidence="3 4">SU-CL00105</strain>
    </source>
</reference>
<dbReference type="InterPro" id="IPR045455">
    <property type="entry name" value="NrS-1_pol-like_helicase"/>
</dbReference>
<dbReference type="Proteomes" id="UP001441944">
    <property type="component" value="Unassembled WGS sequence"/>
</dbReference>